<evidence type="ECO:0000256" key="6">
    <source>
        <dbReference type="SAM" id="MobiDB-lite"/>
    </source>
</evidence>
<keyword evidence="3 7" id="KW-1133">Transmembrane helix</keyword>
<keyword evidence="5" id="KW-0813">Transport</keyword>
<feature type="transmembrane region" description="Helical" evidence="7">
    <location>
        <begin position="137"/>
        <end position="160"/>
    </location>
</feature>
<dbReference type="PANTHER" id="PTHR10422">
    <property type="entry name" value="CYTOCHROME C OXIDASE SUBUNIT 1"/>
    <property type="match status" value="1"/>
</dbReference>
<keyword evidence="2 5" id="KW-0812">Transmembrane</keyword>
<sequence>MVYAMISIGVLGFLVWAHHMFTVGLDVDTRAYFTAATMIIAVPTGIKIFSWIATMWGGSIQYKTPMLFAVGFIFLFTIGGLTGIVPANSGLDIALHDTYYVVAHFHYVLSMGAVFALFAGFYYWVGKIFGRTYPETLGQIHFWITSFGVNLTLFPMHFLGLSGMPRRIPDYPDAYAGWNALSSFGSYISVVGIRRFFVVVTITSSSGNNKRCAPSPWAVEQNPTTLEWMVGVENWEADEARSNDRSRATVSVIGLKADVEAYGEHMYGRRGSRRRSATENKKFLSLRIHFYQSEGGRQEAIFELTFSEHELHLCLLDGVEAAYLIALRVEGPTGCLGDPPWIVGYILSIFIETEAMPLFNMMNPDPIQTREFLLPVPLHINNKRRHPLLLQRLFKKKDPQDLLWDELEKQTRKKQKGGGGARSHDLETVSRHRADPGGVLPQGKNEKRETNSPDERSTELHPYSPGPCTSLSPGGWPPILDLPIFKKIPGSIRFSIKVILFLFLYIWVRAAFPRYRYDQLMGLGRKVFLPLSLARVVPVSGVSVTFQWLP</sequence>
<dbReference type="GO" id="GO:0004129">
    <property type="term" value="F:cytochrome-c oxidase activity"/>
    <property type="evidence" value="ECO:0007669"/>
    <property type="project" value="UniProtKB-EC"/>
</dbReference>
<feature type="domain" description="Cytochrome oxidase subunit I profile" evidence="8">
    <location>
        <begin position="1"/>
        <end position="228"/>
    </location>
</feature>
<evidence type="ECO:0000256" key="7">
    <source>
        <dbReference type="SAM" id="Phobius"/>
    </source>
</evidence>
<keyword evidence="10" id="KW-1185">Reference proteome</keyword>
<dbReference type="InterPro" id="IPR023616">
    <property type="entry name" value="Cyt_c_oxase-like_su1_dom"/>
</dbReference>
<dbReference type="OrthoDB" id="1155622at2759"/>
<evidence type="ECO:0000256" key="4">
    <source>
        <dbReference type="ARBA" id="ARBA00023136"/>
    </source>
</evidence>
<dbReference type="Gene3D" id="1.20.210.10">
    <property type="entry name" value="Cytochrome c oxidase-like, subunit I domain"/>
    <property type="match status" value="1"/>
</dbReference>
<protein>
    <recommendedName>
        <fullName evidence="5">Cytochrome c oxidase subunit 1</fullName>
        <ecNumber evidence="5">7.1.1.9</ecNumber>
    </recommendedName>
</protein>
<dbReference type="Pfam" id="PF00146">
    <property type="entry name" value="NADHdh"/>
    <property type="match status" value="1"/>
</dbReference>
<keyword evidence="5" id="KW-0186">Copper</keyword>
<comment type="similarity">
    <text evidence="5">Belongs to the heme-copper respiratory oxidase family.</text>
</comment>
<comment type="function">
    <text evidence="5">Component of the cytochrome c oxidase, the last enzyme in the mitochondrial electron transport chain which drives oxidative phosphorylation. The respiratory chain contains 3 multisubunit complexes succinate dehydrogenase (complex II, CII), ubiquinol-cytochrome c oxidoreductase (cytochrome b-c1 complex, complex III, CIII) and cytochrome c oxidase (complex IV, CIV), that cooperate to transfer electrons derived from NADH and succinate to molecular oxygen, creating an electrochemical gradient over the inner membrane that drives transmembrane transport and the ATP synthase. Cytochrome c oxidase is the component of the respiratory chain that catalyzes the reduction of oxygen to water. Electrons originating from reduced cytochrome c in the intermembrane space (IMS) are transferred via the dinuclear copper A center (CU(A)) of subunit 2 and heme A of subunit 1 to the active site in subunit 1, a binuclear center (BNC) formed by heme A3 and copper B (CU(B)). The BNC reduces molecular oxygen to 2 water molecules using 4 electrons from cytochrome c in the IMS and 4 protons from the mitochondrial matrix.</text>
</comment>
<accession>A0A8K0HIE4</accession>
<keyword evidence="5" id="KW-0496">Mitochondrion</keyword>
<keyword evidence="5" id="KW-0999">Mitochondrion inner membrane</keyword>
<evidence type="ECO:0000256" key="2">
    <source>
        <dbReference type="ARBA" id="ARBA00022692"/>
    </source>
</evidence>
<dbReference type="EC" id="7.1.1.9" evidence="5"/>
<keyword evidence="5" id="KW-0408">Iron</keyword>
<dbReference type="AlphaFoldDB" id="A0A8K0HIE4"/>
<dbReference type="GO" id="GO:0006123">
    <property type="term" value="P:mitochondrial electron transport, cytochrome c to oxygen"/>
    <property type="evidence" value="ECO:0007669"/>
    <property type="project" value="TreeGrafter"/>
</dbReference>
<dbReference type="InterPro" id="IPR001694">
    <property type="entry name" value="NADH_UbQ_OxRdtase_su1/FPO"/>
</dbReference>
<dbReference type="GO" id="GO:0005743">
    <property type="term" value="C:mitochondrial inner membrane"/>
    <property type="evidence" value="ECO:0007669"/>
    <property type="project" value="UniProtKB-SubCell"/>
</dbReference>
<keyword evidence="5" id="KW-0479">Metal-binding</keyword>
<dbReference type="Proteomes" id="UP000796880">
    <property type="component" value="Unassembled WGS sequence"/>
</dbReference>
<evidence type="ECO:0000313" key="9">
    <source>
        <dbReference type="EMBL" id="KAF3452233.1"/>
    </source>
</evidence>
<organism evidence="9 10">
    <name type="scientific">Rhamnella rubrinervis</name>
    <dbReference type="NCBI Taxonomy" id="2594499"/>
    <lineage>
        <taxon>Eukaryota</taxon>
        <taxon>Viridiplantae</taxon>
        <taxon>Streptophyta</taxon>
        <taxon>Embryophyta</taxon>
        <taxon>Tracheophyta</taxon>
        <taxon>Spermatophyta</taxon>
        <taxon>Magnoliopsida</taxon>
        <taxon>eudicotyledons</taxon>
        <taxon>Gunneridae</taxon>
        <taxon>Pentapetalae</taxon>
        <taxon>rosids</taxon>
        <taxon>fabids</taxon>
        <taxon>Rosales</taxon>
        <taxon>Rhamnaceae</taxon>
        <taxon>rhamnoid group</taxon>
        <taxon>Rhamneae</taxon>
        <taxon>Rhamnella</taxon>
    </lineage>
</organism>
<feature type="region of interest" description="Disordered" evidence="6">
    <location>
        <begin position="410"/>
        <end position="469"/>
    </location>
</feature>
<evidence type="ECO:0000313" key="10">
    <source>
        <dbReference type="Proteomes" id="UP000796880"/>
    </source>
</evidence>
<feature type="transmembrane region" description="Helical" evidence="7">
    <location>
        <begin position="527"/>
        <end position="549"/>
    </location>
</feature>
<comment type="pathway">
    <text evidence="5">Energy metabolism; oxidative phosphorylation.</text>
</comment>
<evidence type="ECO:0000256" key="3">
    <source>
        <dbReference type="ARBA" id="ARBA00022989"/>
    </source>
</evidence>
<keyword evidence="5" id="KW-0349">Heme</keyword>
<feature type="transmembrane region" description="Helical" evidence="7">
    <location>
        <begin position="105"/>
        <end position="125"/>
    </location>
</feature>
<keyword evidence="5" id="KW-0679">Respiratory chain</keyword>
<reference evidence="9" key="1">
    <citation type="submission" date="2020-03" db="EMBL/GenBank/DDBJ databases">
        <title>A high-quality chromosome-level genome assembly of a woody plant with both climbing and erect habits, Rhamnella rubrinervis.</title>
        <authorList>
            <person name="Lu Z."/>
            <person name="Yang Y."/>
            <person name="Zhu X."/>
            <person name="Sun Y."/>
        </authorList>
    </citation>
    <scope>NUCLEOTIDE SEQUENCE</scope>
    <source>
        <strain evidence="9">BYM</strain>
        <tissue evidence="9">Leaf</tissue>
    </source>
</reference>
<dbReference type="Pfam" id="PF00115">
    <property type="entry name" value="COX1"/>
    <property type="match status" value="1"/>
</dbReference>
<keyword evidence="4 5" id="KW-0472">Membrane</keyword>
<name>A0A8K0HIE4_9ROSA</name>
<dbReference type="InterPro" id="IPR036927">
    <property type="entry name" value="Cyt_c_oxase-like_su1_sf"/>
</dbReference>
<feature type="compositionally biased region" description="Basic and acidic residues" evidence="6">
    <location>
        <begin position="422"/>
        <end position="435"/>
    </location>
</feature>
<proteinExistence type="inferred from homology"/>
<dbReference type="UniPathway" id="UPA00705"/>
<dbReference type="GO" id="GO:0046872">
    <property type="term" value="F:metal ion binding"/>
    <property type="evidence" value="ECO:0007669"/>
    <property type="project" value="UniProtKB-KW"/>
</dbReference>
<dbReference type="PRINTS" id="PR01165">
    <property type="entry name" value="CYCOXIDASEI"/>
</dbReference>
<dbReference type="GO" id="GO:0020037">
    <property type="term" value="F:heme binding"/>
    <property type="evidence" value="ECO:0007669"/>
    <property type="project" value="InterPro"/>
</dbReference>
<evidence type="ECO:0000256" key="1">
    <source>
        <dbReference type="ARBA" id="ARBA00004141"/>
    </source>
</evidence>
<comment type="catalytic activity">
    <reaction evidence="5">
        <text>4 Fe(II)-[cytochrome c] + O2 + 8 H(+)(in) = 4 Fe(III)-[cytochrome c] + 2 H2O + 4 H(+)(out)</text>
        <dbReference type="Rhea" id="RHEA:11436"/>
        <dbReference type="Rhea" id="RHEA-COMP:10350"/>
        <dbReference type="Rhea" id="RHEA-COMP:14399"/>
        <dbReference type="ChEBI" id="CHEBI:15377"/>
        <dbReference type="ChEBI" id="CHEBI:15378"/>
        <dbReference type="ChEBI" id="CHEBI:15379"/>
        <dbReference type="ChEBI" id="CHEBI:29033"/>
        <dbReference type="ChEBI" id="CHEBI:29034"/>
        <dbReference type="EC" id="7.1.1.9"/>
    </reaction>
</comment>
<dbReference type="SUPFAM" id="SSF81442">
    <property type="entry name" value="Cytochrome c oxidase subunit I-like"/>
    <property type="match status" value="1"/>
</dbReference>
<feature type="compositionally biased region" description="Basic and acidic residues" evidence="6">
    <location>
        <begin position="444"/>
        <end position="459"/>
    </location>
</feature>
<comment type="subcellular location">
    <subcellularLocation>
        <location evidence="1">Membrane</location>
        <topology evidence="1">Multi-pass membrane protein</topology>
    </subcellularLocation>
    <subcellularLocation>
        <location evidence="5">Mitochondrion inner membrane</location>
        <topology evidence="5">Multi-pass membrane protein</topology>
    </subcellularLocation>
</comment>
<dbReference type="EMBL" id="VOIH02000003">
    <property type="protein sequence ID" value="KAF3452233.1"/>
    <property type="molecule type" value="Genomic_DNA"/>
</dbReference>
<dbReference type="GO" id="GO:0015990">
    <property type="term" value="P:electron transport coupled proton transport"/>
    <property type="evidence" value="ECO:0007669"/>
    <property type="project" value="TreeGrafter"/>
</dbReference>
<evidence type="ECO:0000256" key="5">
    <source>
        <dbReference type="RuleBase" id="RU000369"/>
    </source>
</evidence>
<feature type="transmembrane region" description="Helical" evidence="7">
    <location>
        <begin position="494"/>
        <end position="512"/>
    </location>
</feature>
<gene>
    <name evidence="9" type="ORF">FNV43_RR08331</name>
</gene>
<dbReference type="PANTHER" id="PTHR10422:SF18">
    <property type="entry name" value="CYTOCHROME C OXIDASE SUBUNIT 1"/>
    <property type="match status" value="1"/>
</dbReference>
<keyword evidence="5" id="KW-0249">Electron transport</keyword>
<comment type="caution">
    <text evidence="9">The sequence shown here is derived from an EMBL/GenBank/DDBJ whole genome shotgun (WGS) entry which is preliminary data.</text>
</comment>
<feature type="transmembrane region" description="Helical" evidence="7">
    <location>
        <begin position="66"/>
        <end position="85"/>
    </location>
</feature>
<evidence type="ECO:0000259" key="8">
    <source>
        <dbReference type="PROSITE" id="PS50855"/>
    </source>
</evidence>
<dbReference type="InterPro" id="IPR000883">
    <property type="entry name" value="Cyt_C_Oxase_1"/>
</dbReference>
<feature type="transmembrane region" description="Helical" evidence="7">
    <location>
        <begin position="180"/>
        <end position="202"/>
    </location>
</feature>
<feature type="transmembrane region" description="Helical" evidence="7">
    <location>
        <begin position="32"/>
        <end position="54"/>
    </location>
</feature>
<dbReference type="PROSITE" id="PS50855">
    <property type="entry name" value="COX1"/>
    <property type="match status" value="1"/>
</dbReference>